<organism evidence="1 2">
    <name type="scientific">Labilibaculum manganireducens</name>
    <dbReference type="NCBI Taxonomy" id="1940525"/>
    <lineage>
        <taxon>Bacteria</taxon>
        <taxon>Pseudomonadati</taxon>
        <taxon>Bacteroidota</taxon>
        <taxon>Bacteroidia</taxon>
        <taxon>Marinilabiliales</taxon>
        <taxon>Marinifilaceae</taxon>
        <taxon>Labilibaculum</taxon>
    </lineage>
</organism>
<proteinExistence type="predicted"/>
<dbReference type="Proteomes" id="UP000233618">
    <property type="component" value="Unassembled WGS sequence"/>
</dbReference>
<gene>
    <name evidence="1" type="ORF">BZG01_15195</name>
</gene>
<dbReference type="RefSeq" id="WP_101310700.1">
    <property type="nucleotide sequence ID" value="NZ_MVDE01000026.1"/>
</dbReference>
<dbReference type="PROSITE" id="PS51257">
    <property type="entry name" value="PROKAR_LIPOPROTEIN"/>
    <property type="match status" value="1"/>
</dbReference>
<protein>
    <recommendedName>
        <fullName evidence="3">Deacetylase PdaC domain-containing protein</fullName>
    </recommendedName>
</protein>
<evidence type="ECO:0000313" key="1">
    <source>
        <dbReference type="EMBL" id="PKQ64039.1"/>
    </source>
</evidence>
<reference evidence="1 2" key="1">
    <citation type="journal article" date="2017" name="Front. Microbiol.">
        <title>Labilibaculum manganireducens gen. nov., sp. nov. and Labilibaculum filiforme sp. nov., Novel Bacteroidetes Isolated from Subsurface Sediments of the Baltic Sea.</title>
        <authorList>
            <person name="Vandieken V."/>
            <person name="Marshall I.P."/>
            <person name="Niemann H."/>
            <person name="Engelen B."/>
            <person name="Cypionka H."/>
        </authorList>
    </citation>
    <scope>NUCLEOTIDE SEQUENCE [LARGE SCALE GENOMIC DNA]</scope>
    <source>
        <strain evidence="1 2">59.10-2M</strain>
    </source>
</reference>
<sequence length="272" mass="32150">MKQKQIKIHKLIFLLIISITLISSFSCSIQKKNKADNSIKVELLTDTIQEPYGYFSELVITPTNNILLKNIQNLSENKILNSIDPKERLRKKIELSNLCHEGSLSFEKYTPEEYKILANKNSILNVEYGYNMFSNPDDYFKYAVFNLENGERITYKQMFNNAETILKMYNDKYVSEIQDYLAELNKDDEEELGEYDRYKSHLETRTPFQLEDLNNFEIVYDSTKTKVKELKFHYNGQGGVYRRFFPPGFEEFSIEELKPHLTEDFKKRIGLE</sequence>
<dbReference type="AlphaFoldDB" id="A0A2N3I146"/>
<name>A0A2N3I146_9BACT</name>
<accession>A0A2N3I146</accession>
<evidence type="ECO:0000313" key="2">
    <source>
        <dbReference type="Proteomes" id="UP000233618"/>
    </source>
</evidence>
<evidence type="ECO:0008006" key="3">
    <source>
        <dbReference type="Google" id="ProtNLM"/>
    </source>
</evidence>
<comment type="caution">
    <text evidence="1">The sequence shown here is derived from an EMBL/GenBank/DDBJ whole genome shotgun (WGS) entry which is preliminary data.</text>
</comment>
<keyword evidence="2" id="KW-1185">Reference proteome</keyword>
<dbReference type="EMBL" id="MVDE01000026">
    <property type="protein sequence ID" value="PKQ64039.1"/>
    <property type="molecule type" value="Genomic_DNA"/>
</dbReference>